<organism evidence="8">
    <name type="scientific">Araucaria cunninghamii</name>
    <name type="common">Hoop pine</name>
    <name type="synonym">Moreton Bay pine</name>
    <dbReference type="NCBI Taxonomy" id="56994"/>
    <lineage>
        <taxon>Eukaryota</taxon>
        <taxon>Viridiplantae</taxon>
        <taxon>Streptophyta</taxon>
        <taxon>Embryophyta</taxon>
        <taxon>Tracheophyta</taxon>
        <taxon>Spermatophyta</taxon>
        <taxon>Pinopsida</taxon>
        <taxon>Pinidae</taxon>
        <taxon>Conifers II</taxon>
        <taxon>Araucariales</taxon>
        <taxon>Araucariaceae</taxon>
        <taxon>Araucaria</taxon>
    </lineage>
</organism>
<dbReference type="Pfam" id="PF12937">
    <property type="entry name" value="F-box-like"/>
    <property type="match status" value="1"/>
</dbReference>
<dbReference type="CDD" id="cd22159">
    <property type="entry name" value="F-box_AtTIR1-like"/>
    <property type="match status" value="1"/>
</dbReference>
<evidence type="ECO:0000256" key="4">
    <source>
        <dbReference type="ARBA" id="ARBA00022786"/>
    </source>
</evidence>
<evidence type="ECO:0000256" key="1">
    <source>
        <dbReference type="ARBA" id="ARBA00004123"/>
    </source>
</evidence>
<dbReference type="SUPFAM" id="SSF81383">
    <property type="entry name" value="F-box domain"/>
    <property type="match status" value="1"/>
</dbReference>
<dbReference type="InterPro" id="IPR057207">
    <property type="entry name" value="FBXL15_LRR"/>
</dbReference>
<feature type="domain" description="F-box" evidence="6">
    <location>
        <begin position="67"/>
        <end position="99"/>
    </location>
</feature>
<dbReference type="GO" id="GO:0031146">
    <property type="term" value="P:SCF-dependent proteasomal ubiquitin-dependent protein catabolic process"/>
    <property type="evidence" value="ECO:0007669"/>
    <property type="project" value="TreeGrafter"/>
</dbReference>
<dbReference type="EMBL" id="GCKF01041006">
    <property type="protein sequence ID" value="JAG95282.1"/>
    <property type="molecule type" value="Transcribed_RNA"/>
</dbReference>
<feature type="domain" description="F-box/LRR-repeat protein 15-like leucin rich repeat" evidence="7">
    <location>
        <begin position="311"/>
        <end position="469"/>
    </location>
</feature>
<dbReference type="GO" id="GO:0005634">
    <property type="term" value="C:nucleus"/>
    <property type="evidence" value="ECO:0007669"/>
    <property type="project" value="UniProtKB-SubCell"/>
</dbReference>
<comment type="subcellular location">
    <subcellularLocation>
        <location evidence="1">Nucleus</location>
    </subcellularLocation>
</comment>
<reference evidence="8" key="1">
    <citation type="submission" date="2015-03" db="EMBL/GenBank/DDBJ databases">
        <title>A transcriptome of Araucaria cunninghamii, an australian fine timber species.</title>
        <authorList>
            <person name="Jing Yi C.J.Y."/>
            <person name="Yin San L.Y.S."/>
            <person name="Abdul Karim S.S."/>
            <person name="Wan Azmi N.N."/>
            <person name="Hercus R.R."/>
            <person name="Croft L.L."/>
        </authorList>
    </citation>
    <scope>NUCLEOTIDE SEQUENCE</scope>
    <source>
        <strain evidence="8">MI0301</strain>
        <tissue evidence="8">Leaf</tissue>
    </source>
</reference>
<evidence type="ECO:0000259" key="7">
    <source>
        <dbReference type="Pfam" id="PF25372"/>
    </source>
</evidence>
<keyword evidence="4" id="KW-0833">Ubl conjugation pathway</keyword>
<evidence type="ECO:0000256" key="5">
    <source>
        <dbReference type="ARBA" id="ARBA00023242"/>
    </source>
</evidence>
<dbReference type="SMART" id="SM00367">
    <property type="entry name" value="LRR_CC"/>
    <property type="match status" value="13"/>
</dbReference>
<keyword evidence="3" id="KW-0936">Ethylene signaling pathway</keyword>
<dbReference type="SUPFAM" id="SSF52047">
    <property type="entry name" value="RNI-like"/>
    <property type="match status" value="2"/>
</dbReference>
<dbReference type="Pfam" id="PF25372">
    <property type="entry name" value="DUF7885"/>
    <property type="match status" value="2"/>
</dbReference>
<dbReference type="PANTHER" id="PTHR13318">
    <property type="entry name" value="PARTNER OF PAIRED, ISOFORM B-RELATED"/>
    <property type="match status" value="1"/>
</dbReference>
<dbReference type="FunFam" id="3.80.10.10:FF:000473">
    <property type="entry name" value="EIN3-binding F-box protein 1"/>
    <property type="match status" value="1"/>
</dbReference>
<dbReference type="InterPro" id="IPR032675">
    <property type="entry name" value="LRR_dom_sf"/>
</dbReference>
<sequence>MLTPFRPACDEDLYIRGPKSFSRGNFCFFLPIAPCMETLCPPRKRFRRNACVSQDESKFKGETKDLIDTLPDECLLEIFRCLPGPRERSVCAGVSKRWLLLQSSMQRSEFKYRSKCARTSDKSSLVSSNKTTKVTGAANLSDESFSKSAGDGEEIMNHDVGSKVTAQKGIPQKQSMLATGDLTRCLEGKKASDIRLAAIAVCTGGRGGLGKLLIRGNVSSRGVTDMGLSAIGLGCPGLRVLSLWDCPFVSDKGLAAIAKGCPLLEKLDLCKCPWIGDKGLEAVAVNCPNLLTLNLDSCPLIGNKSLKVVGQNCVRLESLRINDCSLVRDEGIITILSNAKGLKKAKLQALRLTDITLAALGHFGKSLTDLWLESLNNITEKGFLFLGSVTGLQKLKYFSVTACRGLTDASMEAVGQACLSLKQFSIRKCESVTDKGLAALSCGALFLENLRIEECSLISCLGVMDVLSNCGGKLKVLSLIKCAGLQDSGLLTRPLPVCESLKSLNICHCPRVGNGLLAFVGEARPQLQHLDLSGLAGISDEGLLALLQSSQKSLVNVNLSGCVQVTDWTIFAIAKLCGENLLALNLEGCRKVTDQSLKVIADLCPALQDLDLAKCGITDNGVVSLVSARQQAIQILSLSGCMQITDKCLPFIEKMSETLLGLNLQHCNGLSQTALDSVGAHLWRCDLLVS</sequence>
<dbReference type="InterPro" id="IPR001611">
    <property type="entry name" value="Leu-rich_rpt"/>
</dbReference>
<dbReference type="InterPro" id="IPR006553">
    <property type="entry name" value="Leu-rich_rpt_Cys-con_subtyp"/>
</dbReference>
<evidence type="ECO:0000256" key="2">
    <source>
        <dbReference type="ARBA" id="ARBA00004906"/>
    </source>
</evidence>
<dbReference type="GO" id="GO:0019005">
    <property type="term" value="C:SCF ubiquitin ligase complex"/>
    <property type="evidence" value="ECO:0007669"/>
    <property type="project" value="TreeGrafter"/>
</dbReference>
<feature type="domain" description="F-box/LRR-repeat protein 15-like leucin rich repeat" evidence="7">
    <location>
        <begin position="579"/>
        <end position="677"/>
    </location>
</feature>
<dbReference type="FunFam" id="3.80.10.10:FF:000595">
    <property type="entry name" value="EIN3-binding F-box protein 1"/>
    <property type="match status" value="1"/>
</dbReference>
<dbReference type="Gene3D" id="1.20.1280.50">
    <property type="match status" value="1"/>
</dbReference>
<dbReference type="InterPro" id="IPR001810">
    <property type="entry name" value="F-box_dom"/>
</dbReference>
<evidence type="ECO:0000256" key="3">
    <source>
        <dbReference type="ARBA" id="ARBA00022745"/>
    </source>
</evidence>
<proteinExistence type="predicted"/>
<name>A0A0D6QUM1_ARACU</name>
<dbReference type="FunFam" id="3.80.10.10:FF:000451">
    <property type="entry name" value="EIN3-binding F-box protein 1"/>
    <property type="match status" value="1"/>
</dbReference>
<dbReference type="Pfam" id="PF13516">
    <property type="entry name" value="LRR_6"/>
    <property type="match status" value="1"/>
</dbReference>
<keyword evidence="5" id="KW-0539">Nucleus</keyword>
<evidence type="ECO:0000313" key="8">
    <source>
        <dbReference type="EMBL" id="JAG95282.1"/>
    </source>
</evidence>
<protein>
    <submittedName>
        <fullName evidence="8">Uncharacterized protein</fullName>
    </submittedName>
</protein>
<evidence type="ECO:0000259" key="6">
    <source>
        <dbReference type="Pfam" id="PF12937"/>
    </source>
</evidence>
<dbReference type="GO" id="GO:0010105">
    <property type="term" value="P:negative regulation of ethylene-activated signaling pathway"/>
    <property type="evidence" value="ECO:0007669"/>
    <property type="project" value="UniProtKB-ARBA"/>
</dbReference>
<dbReference type="GO" id="GO:0009873">
    <property type="term" value="P:ethylene-activated signaling pathway"/>
    <property type="evidence" value="ECO:0007669"/>
    <property type="project" value="UniProtKB-KW"/>
</dbReference>
<comment type="pathway">
    <text evidence="2">Protein modification; protein ubiquitination.</text>
</comment>
<dbReference type="AlphaFoldDB" id="A0A0D6QUM1"/>
<dbReference type="InterPro" id="IPR036047">
    <property type="entry name" value="F-box-like_dom_sf"/>
</dbReference>
<dbReference type="Gene3D" id="3.80.10.10">
    <property type="entry name" value="Ribonuclease Inhibitor"/>
    <property type="match status" value="3"/>
</dbReference>
<accession>A0A0D6QUM1</accession>